<dbReference type="GO" id="GO:0032993">
    <property type="term" value="C:protein-DNA complex"/>
    <property type="evidence" value="ECO:0007669"/>
    <property type="project" value="TreeGrafter"/>
</dbReference>
<gene>
    <name evidence="7" type="ORF">BCF44_112100</name>
</gene>
<evidence type="ECO:0000313" key="8">
    <source>
        <dbReference type="Proteomes" id="UP000256269"/>
    </source>
</evidence>
<dbReference type="Pfam" id="PF03466">
    <property type="entry name" value="LysR_substrate"/>
    <property type="match status" value="1"/>
</dbReference>
<evidence type="ECO:0000256" key="2">
    <source>
        <dbReference type="ARBA" id="ARBA00023015"/>
    </source>
</evidence>
<dbReference type="GO" id="GO:0003700">
    <property type="term" value="F:DNA-binding transcription factor activity"/>
    <property type="evidence" value="ECO:0007669"/>
    <property type="project" value="InterPro"/>
</dbReference>
<dbReference type="GO" id="GO:0003677">
    <property type="term" value="F:DNA binding"/>
    <property type="evidence" value="ECO:0007669"/>
    <property type="project" value="UniProtKB-KW"/>
</dbReference>
<dbReference type="Proteomes" id="UP000256269">
    <property type="component" value="Unassembled WGS sequence"/>
</dbReference>
<dbReference type="EMBL" id="QUNO01000012">
    <property type="protein sequence ID" value="REH41018.1"/>
    <property type="molecule type" value="Genomic_DNA"/>
</dbReference>
<evidence type="ECO:0000256" key="5">
    <source>
        <dbReference type="SAM" id="Coils"/>
    </source>
</evidence>
<keyword evidence="8" id="KW-1185">Reference proteome</keyword>
<dbReference type="SUPFAM" id="SSF46785">
    <property type="entry name" value="Winged helix' DNA-binding domain"/>
    <property type="match status" value="1"/>
</dbReference>
<accession>A0A3E0HAV6</accession>
<dbReference type="PANTHER" id="PTHR30346:SF29">
    <property type="entry name" value="LYSR SUBSTRATE-BINDING"/>
    <property type="match status" value="1"/>
</dbReference>
<evidence type="ECO:0000256" key="1">
    <source>
        <dbReference type="ARBA" id="ARBA00009437"/>
    </source>
</evidence>
<protein>
    <submittedName>
        <fullName evidence="7">DNA-binding transcriptional LysR family regulator</fullName>
    </submittedName>
</protein>
<dbReference type="PROSITE" id="PS50931">
    <property type="entry name" value="HTH_LYSR"/>
    <property type="match status" value="1"/>
</dbReference>
<keyword evidence="3 7" id="KW-0238">DNA-binding</keyword>
<dbReference type="InterPro" id="IPR000847">
    <property type="entry name" value="LysR_HTH_N"/>
</dbReference>
<dbReference type="PANTHER" id="PTHR30346">
    <property type="entry name" value="TRANSCRIPTIONAL DUAL REGULATOR HCAR-RELATED"/>
    <property type="match status" value="1"/>
</dbReference>
<comment type="similarity">
    <text evidence="1">Belongs to the LysR transcriptional regulatory family.</text>
</comment>
<evidence type="ECO:0000259" key="6">
    <source>
        <dbReference type="PROSITE" id="PS50931"/>
    </source>
</evidence>
<evidence type="ECO:0000256" key="4">
    <source>
        <dbReference type="ARBA" id="ARBA00023163"/>
    </source>
</evidence>
<reference evidence="7 8" key="1">
    <citation type="submission" date="2018-08" db="EMBL/GenBank/DDBJ databases">
        <title>Genomic Encyclopedia of Archaeal and Bacterial Type Strains, Phase II (KMG-II): from individual species to whole genera.</title>
        <authorList>
            <person name="Goeker M."/>
        </authorList>
    </citation>
    <scope>NUCLEOTIDE SEQUENCE [LARGE SCALE GENOMIC DNA]</scope>
    <source>
        <strain evidence="7 8">DSM 45791</strain>
    </source>
</reference>
<sequence>MMDVRRLVLLRDLAEYQTVTAVADVHHVTASAVSQQLRALEAEVGKPLLLREGRTVRLTTAGQALARRCEDVLAALERAEAEVDQLAGTIDGELAVGCFSSGFPAVAIPMAETLLARHPQLTFRFIEAEPEETIPMLRQRRLDLVLAYRYRHLGTELQPGLISLPLGEDPFLICVPEPLREAVEADGLAALRDQPWVVFPCGSCREATVHACRTAGFTPRLTHTCASIQPALDMVVAGLGVTMMPAMATRTAPPGLALVPASELHRKIEVVVRAGTERQPVIEAALRTLADL</sequence>
<keyword evidence="5" id="KW-0175">Coiled coil</keyword>
<name>A0A3E0HAV6_9PSEU</name>
<feature type="domain" description="HTH lysR-type" evidence="6">
    <location>
        <begin position="2"/>
        <end position="59"/>
    </location>
</feature>
<dbReference type="Pfam" id="PF00126">
    <property type="entry name" value="HTH_1"/>
    <property type="match status" value="1"/>
</dbReference>
<keyword evidence="4" id="KW-0804">Transcription</keyword>
<evidence type="ECO:0000256" key="3">
    <source>
        <dbReference type="ARBA" id="ARBA00023125"/>
    </source>
</evidence>
<comment type="caution">
    <text evidence="7">The sequence shown here is derived from an EMBL/GenBank/DDBJ whole genome shotgun (WGS) entry which is preliminary data.</text>
</comment>
<feature type="coiled-coil region" evidence="5">
    <location>
        <begin position="62"/>
        <end position="89"/>
    </location>
</feature>
<proteinExistence type="inferred from homology"/>
<dbReference type="SUPFAM" id="SSF53850">
    <property type="entry name" value="Periplasmic binding protein-like II"/>
    <property type="match status" value="1"/>
</dbReference>
<dbReference type="AlphaFoldDB" id="A0A3E0HAV6"/>
<keyword evidence="2" id="KW-0805">Transcription regulation</keyword>
<dbReference type="OrthoDB" id="4131546at2"/>
<dbReference type="Gene3D" id="3.40.190.10">
    <property type="entry name" value="Periplasmic binding protein-like II"/>
    <property type="match status" value="2"/>
</dbReference>
<organism evidence="7 8">
    <name type="scientific">Kutzneria buriramensis</name>
    <dbReference type="NCBI Taxonomy" id="1045776"/>
    <lineage>
        <taxon>Bacteria</taxon>
        <taxon>Bacillati</taxon>
        <taxon>Actinomycetota</taxon>
        <taxon>Actinomycetes</taxon>
        <taxon>Pseudonocardiales</taxon>
        <taxon>Pseudonocardiaceae</taxon>
        <taxon>Kutzneria</taxon>
    </lineage>
</organism>
<dbReference type="InterPro" id="IPR036388">
    <property type="entry name" value="WH-like_DNA-bd_sf"/>
</dbReference>
<evidence type="ECO:0000313" key="7">
    <source>
        <dbReference type="EMBL" id="REH41018.1"/>
    </source>
</evidence>
<dbReference type="Gene3D" id="1.10.10.10">
    <property type="entry name" value="Winged helix-like DNA-binding domain superfamily/Winged helix DNA-binding domain"/>
    <property type="match status" value="1"/>
</dbReference>
<dbReference type="RefSeq" id="WP_116178212.1">
    <property type="nucleotide sequence ID" value="NZ_CP144375.1"/>
</dbReference>
<dbReference type="InterPro" id="IPR036390">
    <property type="entry name" value="WH_DNA-bd_sf"/>
</dbReference>
<dbReference type="InterPro" id="IPR005119">
    <property type="entry name" value="LysR_subst-bd"/>
</dbReference>